<evidence type="ECO:0000259" key="3">
    <source>
        <dbReference type="Pfam" id="PF13622"/>
    </source>
</evidence>
<dbReference type="InterPro" id="IPR049449">
    <property type="entry name" value="TesB_ACOT8-like_N"/>
</dbReference>
<dbReference type="CDD" id="cd03444">
    <property type="entry name" value="Thioesterase_II_repeat1"/>
    <property type="match status" value="1"/>
</dbReference>
<dbReference type="InterPro" id="IPR042171">
    <property type="entry name" value="Acyl-CoA_hotdog"/>
</dbReference>
<evidence type="ECO:0000313" key="6">
    <source>
        <dbReference type="Proteomes" id="UP000638043"/>
    </source>
</evidence>
<comment type="caution">
    <text evidence="5">The sequence shown here is derived from an EMBL/GenBank/DDBJ whole genome shotgun (WGS) entry which is preliminary data.</text>
</comment>
<reference evidence="6" key="1">
    <citation type="journal article" date="2019" name="Int. J. Syst. Evol. Microbiol.">
        <title>The Global Catalogue of Microorganisms (GCM) 10K type strain sequencing project: providing services to taxonomists for standard genome sequencing and annotation.</title>
        <authorList>
            <consortium name="The Broad Institute Genomics Platform"/>
            <consortium name="The Broad Institute Genome Sequencing Center for Infectious Disease"/>
            <person name="Wu L."/>
            <person name="Ma J."/>
        </authorList>
    </citation>
    <scope>NUCLEOTIDE SEQUENCE [LARGE SCALE GENOMIC DNA]</scope>
    <source>
        <strain evidence="6">CGMCC 4.7181</strain>
    </source>
</reference>
<dbReference type="InterPro" id="IPR029069">
    <property type="entry name" value="HotDog_dom_sf"/>
</dbReference>
<evidence type="ECO:0000313" key="5">
    <source>
        <dbReference type="EMBL" id="GGO61658.1"/>
    </source>
</evidence>
<organism evidence="5 6">
    <name type="scientific">Microbacterium nanhaiense</name>
    <dbReference type="NCBI Taxonomy" id="1301026"/>
    <lineage>
        <taxon>Bacteria</taxon>
        <taxon>Bacillati</taxon>
        <taxon>Actinomycetota</taxon>
        <taxon>Actinomycetes</taxon>
        <taxon>Micrococcales</taxon>
        <taxon>Microbacteriaceae</taxon>
        <taxon>Microbacterium</taxon>
    </lineage>
</organism>
<comment type="similarity">
    <text evidence="1">Belongs to the C/M/P thioester hydrolase family.</text>
</comment>
<evidence type="ECO:0000256" key="1">
    <source>
        <dbReference type="ARBA" id="ARBA00006538"/>
    </source>
</evidence>
<protein>
    <submittedName>
        <fullName evidence="5">Acyl-CoA thioesterase II</fullName>
    </submittedName>
</protein>
<dbReference type="SUPFAM" id="SSF54637">
    <property type="entry name" value="Thioesterase/thiol ester dehydrase-isomerase"/>
    <property type="match status" value="2"/>
</dbReference>
<dbReference type="InterPro" id="IPR003703">
    <property type="entry name" value="Acyl_CoA_thio"/>
</dbReference>
<dbReference type="PANTHER" id="PTHR11066">
    <property type="entry name" value="ACYL-COA THIOESTERASE"/>
    <property type="match status" value="1"/>
</dbReference>
<accession>A0ABQ2N3G9</accession>
<dbReference type="CDD" id="cd03445">
    <property type="entry name" value="Thioesterase_II_repeat2"/>
    <property type="match status" value="1"/>
</dbReference>
<keyword evidence="6" id="KW-1185">Reference proteome</keyword>
<keyword evidence="2" id="KW-0378">Hydrolase</keyword>
<evidence type="ECO:0000259" key="4">
    <source>
        <dbReference type="Pfam" id="PF20789"/>
    </source>
</evidence>
<feature type="domain" description="Acyl-CoA thioesterase-like C-terminal" evidence="4">
    <location>
        <begin position="157"/>
        <end position="276"/>
    </location>
</feature>
<dbReference type="PANTHER" id="PTHR11066:SF34">
    <property type="entry name" value="ACYL-COENZYME A THIOESTERASE 8"/>
    <property type="match status" value="1"/>
</dbReference>
<gene>
    <name evidence="5" type="primary">tesB</name>
    <name evidence="5" type="ORF">GCM10010910_09990</name>
</gene>
<dbReference type="Proteomes" id="UP000638043">
    <property type="component" value="Unassembled WGS sequence"/>
</dbReference>
<dbReference type="Pfam" id="PF20789">
    <property type="entry name" value="4HBT_3C"/>
    <property type="match status" value="1"/>
</dbReference>
<dbReference type="Gene3D" id="2.40.160.210">
    <property type="entry name" value="Acyl-CoA thioesterase, double hotdog domain"/>
    <property type="match status" value="1"/>
</dbReference>
<name>A0ABQ2N3G9_9MICO</name>
<dbReference type="InterPro" id="IPR049450">
    <property type="entry name" value="ACOT8-like_C"/>
</dbReference>
<dbReference type="Pfam" id="PF13622">
    <property type="entry name" value="4HBT_3"/>
    <property type="match status" value="1"/>
</dbReference>
<dbReference type="EMBL" id="BMMQ01000002">
    <property type="protein sequence ID" value="GGO61658.1"/>
    <property type="molecule type" value="Genomic_DNA"/>
</dbReference>
<feature type="domain" description="Acyl-CoA thioesterase-like N-terminal HotDog" evidence="3">
    <location>
        <begin position="40"/>
        <end position="119"/>
    </location>
</feature>
<proteinExistence type="inferred from homology"/>
<sequence length="282" mass="31048">MTLEIDLNKPVEMMLKVLRLEDTGARTSEDIFVGGSHPIPTGRVYGGQVVSQCVVAAAATVTEGHIPHSMHGYFLRPGDLNLPITFAVDRIHDGRSFSRRRVQAYQNGTPIFSGIISFQTDDSGLDHQMPAPRVPGPDDIDPSDDMAGSFFLLRSNPIEARRIPLPADGSGTQATWMRVREPLADDPALHRAVLAYMSDFSIQEPSLRANGVTWRVPGIKSASLDHAIWWHRFARVDEWLLYVNESPSTQGGRGMNTGRFYTQDGALVASTAQEIMLRLPGV</sequence>
<evidence type="ECO:0000256" key="2">
    <source>
        <dbReference type="ARBA" id="ARBA00022801"/>
    </source>
</evidence>